<keyword evidence="1" id="KW-0175">Coiled coil</keyword>
<evidence type="ECO:0000313" key="3">
    <source>
        <dbReference type="EMBL" id="BBM41100.1"/>
    </source>
</evidence>
<evidence type="ECO:0000256" key="1">
    <source>
        <dbReference type="SAM" id="Coils"/>
    </source>
</evidence>
<accession>A0A510JP24</accession>
<keyword evidence="4" id="KW-1185">Reference proteome</keyword>
<dbReference type="AlphaFoldDB" id="A0A510JP24"/>
<keyword evidence="2" id="KW-0732">Signal</keyword>
<name>A0A510JP24_9FUSO</name>
<feature type="chain" id="PRO_5022213334" evidence="2">
    <location>
        <begin position="24"/>
        <end position="357"/>
    </location>
</feature>
<dbReference type="PROSITE" id="PS51257">
    <property type="entry name" value="PROKAR_LIPOPROTEIN"/>
    <property type="match status" value="1"/>
</dbReference>
<protein>
    <submittedName>
        <fullName evidence="3">Uncharacterized protein</fullName>
    </submittedName>
</protein>
<dbReference type="EMBL" id="AP019827">
    <property type="protein sequence ID" value="BBM41100.1"/>
    <property type="molecule type" value="Genomic_DNA"/>
</dbReference>
<dbReference type="STRING" id="1122172.GCA_000373045_00089"/>
<organism evidence="3 4">
    <name type="scientific">Leptotrichia shahii</name>
    <dbReference type="NCBI Taxonomy" id="157691"/>
    <lineage>
        <taxon>Bacteria</taxon>
        <taxon>Fusobacteriati</taxon>
        <taxon>Fusobacteriota</taxon>
        <taxon>Fusobacteriia</taxon>
        <taxon>Fusobacteriales</taxon>
        <taxon>Leptotrichiaceae</taxon>
        <taxon>Leptotrichia</taxon>
    </lineage>
</organism>
<dbReference type="Proteomes" id="UP000322617">
    <property type="component" value="Chromosome"/>
</dbReference>
<dbReference type="RefSeq" id="WP_018449703.1">
    <property type="nucleotide sequence ID" value="NZ_AP019827.1"/>
</dbReference>
<dbReference type="KEGG" id="lsz:JCM16776_1321"/>
<evidence type="ECO:0000256" key="2">
    <source>
        <dbReference type="SAM" id="SignalP"/>
    </source>
</evidence>
<feature type="coiled-coil region" evidence="1">
    <location>
        <begin position="260"/>
        <end position="287"/>
    </location>
</feature>
<reference evidence="3 4" key="1">
    <citation type="submission" date="2019-07" db="EMBL/GenBank/DDBJ databases">
        <title>Complete Genome Sequence of Leptotrichia shahii Strain JCM 16776.</title>
        <authorList>
            <person name="Watanabe S."/>
            <person name="Cui L."/>
        </authorList>
    </citation>
    <scope>NUCLEOTIDE SEQUENCE [LARGE SCALE GENOMIC DNA]</scope>
    <source>
        <strain evidence="3 4">JCM16776</strain>
    </source>
</reference>
<proteinExistence type="predicted"/>
<gene>
    <name evidence="3" type="ORF">JCM16776_1321</name>
</gene>
<feature type="signal peptide" evidence="2">
    <location>
        <begin position="1"/>
        <end position="23"/>
    </location>
</feature>
<dbReference type="OrthoDB" id="82183at2"/>
<sequence length="357" mass="42665">MNKKRLFLVIITFLFIISCQSNQEDGIPIEQILHFPEKTENKKINYYDKEYSKELDIRNKKGEYSLILSGYAYSPDKDAYYNVYRSSFLDGNDNFVKGTPKNIEDFLVYEKVMDVGLEKFYKEIDNLEKVQKKEPKLADLDKYVQDWINILREERAKIKEIRSYYETGEYKKDDYSKGKILNDEYLKILYKRKQIFRTLNKKVKQEDYEEEKTIISNSISDDNLYMNLRKLNLLMGIFDDRLYDWNEISIGKNEKFNVDIKNQKKYRAELELILMEVEKQLKKTKELTTDSKIYSMYLKKDVYIKILEQGDKGVELSKKILDKIDNKNYDNLNALAVDNVVNTLEMYINIRQNLIVK</sequence>
<evidence type="ECO:0000313" key="4">
    <source>
        <dbReference type="Proteomes" id="UP000322617"/>
    </source>
</evidence>